<organism evidence="2 3">
    <name type="scientific">Parapedobacter luteus</name>
    <dbReference type="NCBI Taxonomy" id="623280"/>
    <lineage>
        <taxon>Bacteria</taxon>
        <taxon>Pseudomonadati</taxon>
        <taxon>Bacteroidota</taxon>
        <taxon>Sphingobacteriia</taxon>
        <taxon>Sphingobacteriales</taxon>
        <taxon>Sphingobacteriaceae</taxon>
        <taxon>Parapedobacter</taxon>
    </lineage>
</organism>
<dbReference type="EMBL" id="FUYS01000001">
    <property type="protein sequence ID" value="SKB27960.1"/>
    <property type="molecule type" value="Genomic_DNA"/>
</dbReference>
<name>A0A1T4ZZ05_9SPHI</name>
<sequence length="82" mass="9545">MKHTKKHYHALIEHYLVPAALFLLNINLIHIIYAYFNGSWDRLWHLVALTIAFAALGSAVLLKNQRLLWCSMGYYLLLLAYS</sequence>
<evidence type="ECO:0000256" key="1">
    <source>
        <dbReference type="SAM" id="Phobius"/>
    </source>
</evidence>
<keyword evidence="3" id="KW-1185">Reference proteome</keyword>
<feature type="transmembrane region" description="Helical" evidence="1">
    <location>
        <begin position="42"/>
        <end position="62"/>
    </location>
</feature>
<gene>
    <name evidence="2" type="ORF">SAMN05660226_00314</name>
</gene>
<dbReference type="AlphaFoldDB" id="A0A1T4ZZ05"/>
<proteinExistence type="predicted"/>
<dbReference type="OrthoDB" id="9940635at2"/>
<protein>
    <submittedName>
        <fullName evidence="2">Uncharacterized protein</fullName>
    </submittedName>
</protein>
<keyword evidence="1" id="KW-0812">Transmembrane</keyword>
<keyword evidence="1" id="KW-0472">Membrane</keyword>
<dbReference type="Proteomes" id="UP000190541">
    <property type="component" value="Unassembled WGS sequence"/>
</dbReference>
<dbReference type="RefSeq" id="WP_079715032.1">
    <property type="nucleotide sequence ID" value="NZ_FUYS01000001.1"/>
</dbReference>
<feature type="transmembrane region" description="Helical" evidence="1">
    <location>
        <begin position="12"/>
        <end position="36"/>
    </location>
</feature>
<evidence type="ECO:0000313" key="2">
    <source>
        <dbReference type="EMBL" id="SKB27960.1"/>
    </source>
</evidence>
<keyword evidence="1" id="KW-1133">Transmembrane helix</keyword>
<reference evidence="2 3" key="1">
    <citation type="submission" date="2017-02" db="EMBL/GenBank/DDBJ databases">
        <authorList>
            <person name="Peterson S.W."/>
        </authorList>
    </citation>
    <scope>NUCLEOTIDE SEQUENCE [LARGE SCALE GENOMIC DNA]</scope>
    <source>
        <strain evidence="2 3">DSM 22899</strain>
    </source>
</reference>
<dbReference type="STRING" id="623280.SAMN05660226_00314"/>
<evidence type="ECO:0000313" key="3">
    <source>
        <dbReference type="Proteomes" id="UP000190541"/>
    </source>
</evidence>
<accession>A0A1T4ZZ05</accession>